<dbReference type="PANTHER" id="PTHR19290:SF102">
    <property type="entry name" value="TRANSCRIPTION FACTOR ATOH8"/>
    <property type="match status" value="1"/>
</dbReference>
<proteinExistence type="predicted"/>
<sequence length="184" mass="20757">MTKADEVITCETTELCRVECEEKEKEQNESSRYRKWALLDRSRRLKASARERKRRHVLNNALELLRKKVPCVDQNPQKLSKIEVLRLAIDYIAMLSCYLNNSPAAGCIGQPDMATITGSQAASMFFGDQATSFTSATSGFFTTIPKTEPGTSSALDECTKKVAEHYGIQRSELDVYLRGYQEQC</sequence>
<dbReference type="GO" id="GO:0009653">
    <property type="term" value="P:anatomical structure morphogenesis"/>
    <property type="evidence" value="ECO:0007669"/>
    <property type="project" value="TreeGrafter"/>
</dbReference>
<dbReference type="GO" id="GO:0003700">
    <property type="term" value="F:DNA-binding transcription factor activity"/>
    <property type="evidence" value="ECO:0007669"/>
    <property type="project" value="TreeGrafter"/>
</dbReference>
<dbReference type="Proteomes" id="UP000515163">
    <property type="component" value="Unplaced"/>
</dbReference>
<dbReference type="Gene3D" id="4.10.280.10">
    <property type="entry name" value="Helix-loop-helix DNA-binding domain"/>
    <property type="match status" value="1"/>
</dbReference>
<protein>
    <submittedName>
        <fullName evidence="3">Neurogenic differentiation factor 6-B-like</fullName>
    </submittedName>
</protein>
<gene>
    <name evidence="3" type="primary">LOC116299390</name>
</gene>
<dbReference type="Pfam" id="PF00010">
    <property type="entry name" value="HLH"/>
    <property type="match status" value="1"/>
</dbReference>
<dbReference type="KEGG" id="aten:116299390"/>
<name>A0A6P8I5R2_ACTTE</name>
<accession>A0A6P8I5R2</accession>
<dbReference type="PROSITE" id="PS50888">
    <property type="entry name" value="BHLH"/>
    <property type="match status" value="1"/>
</dbReference>
<evidence type="ECO:0000313" key="3">
    <source>
        <dbReference type="RefSeq" id="XP_031563904.1"/>
    </source>
</evidence>
<dbReference type="GO" id="GO:0070888">
    <property type="term" value="F:E-box binding"/>
    <property type="evidence" value="ECO:0007669"/>
    <property type="project" value="TreeGrafter"/>
</dbReference>
<dbReference type="GO" id="GO:0005634">
    <property type="term" value="C:nucleus"/>
    <property type="evidence" value="ECO:0007669"/>
    <property type="project" value="TreeGrafter"/>
</dbReference>
<dbReference type="AlphaFoldDB" id="A0A6P8I5R2"/>
<dbReference type="InterPro" id="IPR050359">
    <property type="entry name" value="bHLH_transcription_factors"/>
</dbReference>
<dbReference type="SUPFAM" id="SSF47459">
    <property type="entry name" value="HLH, helix-loop-helix DNA-binding domain"/>
    <property type="match status" value="1"/>
</dbReference>
<dbReference type="SMART" id="SM00353">
    <property type="entry name" value="HLH"/>
    <property type="match status" value="1"/>
</dbReference>
<reference evidence="3" key="1">
    <citation type="submission" date="2025-08" db="UniProtKB">
        <authorList>
            <consortium name="RefSeq"/>
        </authorList>
    </citation>
    <scope>IDENTIFICATION</scope>
    <source>
        <tissue evidence="3">Tentacle</tissue>
    </source>
</reference>
<dbReference type="OrthoDB" id="10039134at2759"/>
<dbReference type="GO" id="GO:0045944">
    <property type="term" value="P:positive regulation of transcription by RNA polymerase II"/>
    <property type="evidence" value="ECO:0007669"/>
    <property type="project" value="TreeGrafter"/>
</dbReference>
<dbReference type="PANTHER" id="PTHR19290">
    <property type="entry name" value="BASIC HELIX-LOOP-HELIX PROTEIN NEUROGENIN-RELATED"/>
    <property type="match status" value="1"/>
</dbReference>
<dbReference type="GeneID" id="116299390"/>
<dbReference type="InParanoid" id="A0A6P8I5R2"/>
<evidence type="ECO:0000259" key="1">
    <source>
        <dbReference type="PROSITE" id="PS50888"/>
    </source>
</evidence>
<dbReference type="InterPro" id="IPR011598">
    <property type="entry name" value="bHLH_dom"/>
</dbReference>
<dbReference type="InterPro" id="IPR036638">
    <property type="entry name" value="HLH_DNA-bd_sf"/>
</dbReference>
<evidence type="ECO:0000313" key="2">
    <source>
        <dbReference type="Proteomes" id="UP000515163"/>
    </source>
</evidence>
<keyword evidence="2" id="KW-1185">Reference proteome</keyword>
<feature type="domain" description="BHLH" evidence="1">
    <location>
        <begin position="42"/>
        <end position="95"/>
    </location>
</feature>
<dbReference type="RefSeq" id="XP_031563904.1">
    <property type="nucleotide sequence ID" value="XM_031708044.1"/>
</dbReference>
<organism evidence="2 3">
    <name type="scientific">Actinia tenebrosa</name>
    <name type="common">Australian red waratah sea anemone</name>
    <dbReference type="NCBI Taxonomy" id="6105"/>
    <lineage>
        <taxon>Eukaryota</taxon>
        <taxon>Metazoa</taxon>
        <taxon>Cnidaria</taxon>
        <taxon>Anthozoa</taxon>
        <taxon>Hexacorallia</taxon>
        <taxon>Actiniaria</taxon>
        <taxon>Actiniidae</taxon>
        <taxon>Actinia</taxon>
    </lineage>
</organism>
<dbReference type="GO" id="GO:0046983">
    <property type="term" value="F:protein dimerization activity"/>
    <property type="evidence" value="ECO:0007669"/>
    <property type="project" value="InterPro"/>
</dbReference>